<organism evidence="4 5">
    <name type="scientific">BD1-7 clade bacterium</name>
    <dbReference type="NCBI Taxonomy" id="2029982"/>
    <lineage>
        <taxon>Bacteria</taxon>
        <taxon>Pseudomonadati</taxon>
        <taxon>Pseudomonadota</taxon>
        <taxon>Gammaproteobacteria</taxon>
        <taxon>Cellvibrionales</taxon>
        <taxon>Spongiibacteraceae</taxon>
        <taxon>BD1-7 clade</taxon>
    </lineage>
</organism>
<feature type="domain" description="HTH tetR-type" evidence="3">
    <location>
        <begin position="8"/>
        <end position="66"/>
    </location>
</feature>
<dbReference type="EMBL" id="CACSIO010000016">
    <property type="protein sequence ID" value="CAA0113292.1"/>
    <property type="molecule type" value="Genomic_DNA"/>
</dbReference>
<dbReference type="Gene3D" id="1.10.357.10">
    <property type="entry name" value="Tetracycline Repressor, domain 2"/>
    <property type="match status" value="1"/>
</dbReference>
<dbReference type="PANTHER" id="PTHR43479:SF11">
    <property type="entry name" value="ACREF_ENVCD OPERON REPRESSOR-RELATED"/>
    <property type="match status" value="1"/>
</dbReference>
<dbReference type="Pfam" id="PF00440">
    <property type="entry name" value="TetR_N"/>
    <property type="match status" value="1"/>
</dbReference>
<dbReference type="GO" id="GO:0003677">
    <property type="term" value="F:DNA binding"/>
    <property type="evidence" value="ECO:0007669"/>
    <property type="project" value="UniProtKB-UniRule"/>
</dbReference>
<name>A0A5S9Q608_9GAMM</name>
<protein>
    <recommendedName>
        <fullName evidence="3">HTH tetR-type domain-containing protein</fullName>
    </recommendedName>
</protein>
<feature type="DNA-binding region" description="H-T-H motif" evidence="2">
    <location>
        <begin position="29"/>
        <end position="48"/>
    </location>
</feature>
<accession>A0A5S9Q608</accession>
<proteinExistence type="predicted"/>
<sequence>MALDQRIVRSRQALKDSACELFMKNPMASLSDVAKHAGVGRATLYRHYESREQLIQELALESLAATEAVLAPLSVLPLTSWDYLLKSLAEIMPLAEKYHFLLAVWEIASADEDVSRMYGEQLSGLSAVVDMAKAEGAISPALTTEWVCQLYDSVLYVGWNCVRSGSMAIDEAVAHAQQTLSSGVGPTQA</sequence>
<evidence type="ECO:0000313" key="5">
    <source>
        <dbReference type="Proteomes" id="UP000441399"/>
    </source>
</evidence>
<evidence type="ECO:0000313" key="4">
    <source>
        <dbReference type="EMBL" id="CAA0113292.1"/>
    </source>
</evidence>
<dbReference type="InterPro" id="IPR050624">
    <property type="entry name" value="HTH-type_Tx_Regulator"/>
</dbReference>
<keyword evidence="1 2" id="KW-0238">DNA-binding</keyword>
<dbReference type="SUPFAM" id="SSF46689">
    <property type="entry name" value="Homeodomain-like"/>
    <property type="match status" value="1"/>
</dbReference>
<dbReference type="Proteomes" id="UP000441399">
    <property type="component" value="Unassembled WGS sequence"/>
</dbReference>
<keyword evidence="5" id="KW-1185">Reference proteome</keyword>
<reference evidence="4 5" key="1">
    <citation type="submission" date="2019-11" db="EMBL/GenBank/DDBJ databases">
        <authorList>
            <person name="Holert J."/>
        </authorList>
    </citation>
    <scope>NUCLEOTIDE SEQUENCE [LARGE SCALE GENOMIC DNA]</scope>
    <source>
        <strain evidence="4">SB11_3</strain>
    </source>
</reference>
<dbReference type="InterPro" id="IPR009057">
    <property type="entry name" value="Homeodomain-like_sf"/>
</dbReference>
<dbReference type="OrthoDB" id="9796019at2"/>
<evidence type="ECO:0000256" key="1">
    <source>
        <dbReference type="ARBA" id="ARBA00023125"/>
    </source>
</evidence>
<gene>
    <name evidence="4" type="ORF">OPDIPICF_04708</name>
</gene>
<dbReference type="PROSITE" id="PS50977">
    <property type="entry name" value="HTH_TETR_2"/>
    <property type="match status" value="1"/>
</dbReference>
<dbReference type="PANTHER" id="PTHR43479">
    <property type="entry name" value="ACREF/ENVCD OPERON REPRESSOR-RELATED"/>
    <property type="match status" value="1"/>
</dbReference>
<dbReference type="AlphaFoldDB" id="A0A5S9Q608"/>
<dbReference type="InterPro" id="IPR001647">
    <property type="entry name" value="HTH_TetR"/>
</dbReference>
<evidence type="ECO:0000259" key="3">
    <source>
        <dbReference type="PROSITE" id="PS50977"/>
    </source>
</evidence>
<evidence type="ECO:0000256" key="2">
    <source>
        <dbReference type="PROSITE-ProRule" id="PRU00335"/>
    </source>
</evidence>